<dbReference type="Pfam" id="PF08265">
    <property type="entry name" value="YL1_C"/>
    <property type="match status" value="1"/>
</dbReference>
<reference evidence="4 5" key="1">
    <citation type="submission" date="2019-01" db="EMBL/GenBank/DDBJ databases">
        <title>Genome sequencing of the rare red list fungi Fomitopsis rosea.</title>
        <authorList>
            <person name="Buettner E."/>
            <person name="Kellner H."/>
        </authorList>
    </citation>
    <scope>NUCLEOTIDE SEQUENCE [LARGE SCALE GENOMIC DNA]</scope>
    <source>
        <strain evidence="4 5">DSM 105464</strain>
    </source>
</reference>
<dbReference type="AlphaFoldDB" id="A0A4Y9YNQ2"/>
<comment type="caution">
    <text evidence="4">The sequence shown here is derived from an EMBL/GenBank/DDBJ whole genome shotgun (WGS) entry which is preliminary data.</text>
</comment>
<dbReference type="PANTHER" id="PTHR13275:SF4">
    <property type="entry name" value="VACUOLAR PROTEIN SORTING-ASSOCIATED PROTEIN 72 HOMOLOG"/>
    <property type="match status" value="1"/>
</dbReference>
<evidence type="ECO:0000256" key="2">
    <source>
        <dbReference type="SAM" id="MobiDB-lite"/>
    </source>
</evidence>
<feature type="compositionally biased region" description="Low complexity" evidence="2">
    <location>
        <begin position="307"/>
        <end position="340"/>
    </location>
</feature>
<feature type="region of interest" description="Disordered" evidence="2">
    <location>
        <begin position="276"/>
        <end position="340"/>
    </location>
</feature>
<feature type="region of interest" description="Disordered" evidence="2">
    <location>
        <begin position="53"/>
        <end position="106"/>
    </location>
</feature>
<evidence type="ECO:0000313" key="4">
    <source>
        <dbReference type="EMBL" id="TFY64074.1"/>
    </source>
</evidence>
<dbReference type="EMBL" id="SEKV01000110">
    <property type="protein sequence ID" value="TFY64074.1"/>
    <property type="molecule type" value="Genomic_DNA"/>
</dbReference>
<dbReference type="PANTHER" id="PTHR13275">
    <property type="entry name" value="YL-1 PROTEIN TRANSCRIPTION FACTOR-LIKE 1"/>
    <property type="match status" value="1"/>
</dbReference>
<evidence type="ECO:0000259" key="3">
    <source>
        <dbReference type="SMART" id="SM00993"/>
    </source>
</evidence>
<dbReference type="SMART" id="SM00993">
    <property type="entry name" value="YL1_C"/>
    <property type="match status" value="1"/>
</dbReference>
<sequence>MEAALAEFRAEDVGMDVEEDVDFVVVKDEEDAFESDFESTDEEAQEDINVLEERKAWDDERQPRKGGRSKLDRVTAAAHARQKATFNPQVEEQQNPESHVTKVKRRVSMGSVVDAETGEVVEGTKRQSRRSHTMQNTSATASRMKDAEEKKSTVPKKAKTPVQIPTQRELMERALKMEKGNIKEHREYLSTEEEKRRKARLVRTAVQGPLIRWISKIEEVTVRIDPPPPPTPPTYAYAPPAYQYYSPPPPPQVAAASNGHPTSFLHVSAAYHAGLEQPNAPTGHQPQPQYPVYPADPRTQYTPPVPSQSQATSSASQSSPGPSQPASHPQQQQSPPSYSQSTPYPYPYYYYHQYYAQPHAAPSPAEPIERTEKATKNYVIHELSQEVKQRPPWHTTMKAMFGDHVKWEELRVYTSKGRPLSRPVQHCPITGKVAIYRDPRTNVPFADVAAYDTLTKVLEHEFVWNDSLACYVG</sequence>
<gene>
    <name evidence="4" type="ORF">EVJ58_g2869</name>
</gene>
<feature type="domain" description="Vps72/YL1 C-terminal" evidence="3">
    <location>
        <begin position="425"/>
        <end position="454"/>
    </location>
</feature>
<dbReference type="STRING" id="34475.A0A4Y9YNQ2"/>
<feature type="compositionally biased region" description="Basic and acidic residues" evidence="2">
    <location>
        <begin position="53"/>
        <end position="73"/>
    </location>
</feature>
<accession>A0A4Y9YNQ2</accession>
<feature type="compositionally biased region" description="Polar residues" evidence="2">
    <location>
        <begin position="84"/>
        <end position="98"/>
    </location>
</feature>
<dbReference type="Proteomes" id="UP000298390">
    <property type="component" value="Unassembled WGS sequence"/>
</dbReference>
<organism evidence="4 5">
    <name type="scientific">Rhodofomes roseus</name>
    <dbReference type="NCBI Taxonomy" id="34475"/>
    <lineage>
        <taxon>Eukaryota</taxon>
        <taxon>Fungi</taxon>
        <taxon>Dikarya</taxon>
        <taxon>Basidiomycota</taxon>
        <taxon>Agaricomycotina</taxon>
        <taxon>Agaricomycetes</taxon>
        <taxon>Polyporales</taxon>
        <taxon>Rhodofomes</taxon>
    </lineage>
</organism>
<name>A0A4Y9YNQ2_9APHY</name>
<dbReference type="GO" id="GO:0005634">
    <property type="term" value="C:nucleus"/>
    <property type="evidence" value="ECO:0007669"/>
    <property type="project" value="TreeGrafter"/>
</dbReference>
<feature type="compositionally biased region" description="Basic and acidic residues" evidence="2">
    <location>
        <begin position="143"/>
        <end position="152"/>
    </location>
</feature>
<evidence type="ECO:0000313" key="5">
    <source>
        <dbReference type="Proteomes" id="UP000298390"/>
    </source>
</evidence>
<feature type="region of interest" description="Disordered" evidence="2">
    <location>
        <begin position="118"/>
        <end position="163"/>
    </location>
</feature>
<dbReference type="InterPro" id="IPR013272">
    <property type="entry name" value="Vps72/YL1_C"/>
</dbReference>
<proteinExistence type="inferred from homology"/>
<evidence type="ECO:0000256" key="1">
    <source>
        <dbReference type="ARBA" id="ARBA00006832"/>
    </source>
</evidence>
<dbReference type="Pfam" id="PF05764">
    <property type="entry name" value="YL1"/>
    <property type="match status" value="1"/>
</dbReference>
<dbReference type="InterPro" id="IPR046757">
    <property type="entry name" value="YL1_N"/>
</dbReference>
<protein>
    <recommendedName>
        <fullName evidence="3">Vps72/YL1 C-terminal domain-containing protein</fullName>
    </recommendedName>
</protein>
<comment type="similarity">
    <text evidence="1">Belongs to the VPS72/YL1 family.</text>
</comment>